<dbReference type="EMBL" id="JBHTAA010000005">
    <property type="protein sequence ID" value="MFC7203876.1"/>
    <property type="molecule type" value="Genomic_DNA"/>
</dbReference>
<comment type="caution">
    <text evidence="1">The sequence shown here is derived from an EMBL/GenBank/DDBJ whole genome shotgun (WGS) entry which is preliminary data.</text>
</comment>
<dbReference type="RefSeq" id="WP_390223210.1">
    <property type="nucleotide sequence ID" value="NZ_JBHTAA010000005.1"/>
</dbReference>
<dbReference type="Gene3D" id="2.30.110.10">
    <property type="entry name" value="Electron Transport, Fmn-binding Protein, Chain A"/>
    <property type="match status" value="1"/>
</dbReference>
<accession>A0ABD5ZFF4</accession>
<dbReference type="Proteomes" id="UP001596481">
    <property type="component" value="Unassembled WGS sequence"/>
</dbReference>
<dbReference type="AlphaFoldDB" id="A0ABD5ZFF4"/>
<evidence type="ECO:0008006" key="3">
    <source>
        <dbReference type="Google" id="ProtNLM"/>
    </source>
</evidence>
<proteinExistence type="predicted"/>
<keyword evidence="2" id="KW-1185">Reference proteome</keyword>
<dbReference type="InterPro" id="IPR012349">
    <property type="entry name" value="Split_barrel_FMN-bd"/>
</dbReference>
<gene>
    <name evidence="1" type="ORF">ACFQJC_10135</name>
</gene>
<sequence length="151" mass="17422">MASAAASKSRVSETQRTLEQRVMNPFLRRVLQSPLHHVASRWTILVTYLGPKSGRRYTFPVAYERVGPSLVVVTPKAESNWWKNFRRPMNCFVWYRGHRRSVTGEVVEDERKRSLLRRYADGHRLAARELGIADGPVEDHPEIAVVQFSFS</sequence>
<evidence type="ECO:0000313" key="2">
    <source>
        <dbReference type="Proteomes" id="UP001596481"/>
    </source>
</evidence>
<organism evidence="1 2">
    <name type="scientific">Haloferax namakaokahaiae</name>
    <dbReference type="NCBI Taxonomy" id="1748331"/>
    <lineage>
        <taxon>Archaea</taxon>
        <taxon>Methanobacteriati</taxon>
        <taxon>Methanobacteriota</taxon>
        <taxon>Stenosarchaea group</taxon>
        <taxon>Halobacteria</taxon>
        <taxon>Halobacteriales</taxon>
        <taxon>Haloferacaceae</taxon>
        <taxon>Haloferax</taxon>
    </lineage>
</organism>
<protein>
    <recommendedName>
        <fullName evidence="3">DUF385 domain-containing protein</fullName>
    </recommendedName>
</protein>
<evidence type="ECO:0000313" key="1">
    <source>
        <dbReference type="EMBL" id="MFC7203876.1"/>
    </source>
</evidence>
<reference evidence="1 2" key="1">
    <citation type="journal article" date="2019" name="Int. J. Syst. Evol. Microbiol.">
        <title>The Global Catalogue of Microorganisms (GCM) 10K type strain sequencing project: providing services to taxonomists for standard genome sequencing and annotation.</title>
        <authorList>
            <consortium name="The Broad Institute Genomics Platform"/>
            <consortium name="The Broad Institute Genome Sequencing Center for Infectious Disease"/>
            <person name="Wu L."/>
            <person name="Ma J."/>
        </authorList>
    </citation>
    <scope>NUCLEOTIDE SEQUENCE [LARGE SCALE GENOMIC DNA]</scope>
    <source>
        <strain evidence="1 2">DSM 29988</strain>
    </source>
</reference>
<name>A0ABD5ZFF4_9EURY</name>